<reference evidence="2 4" key="1">
    <citation type="submission" date="2020-06" db="EMBL/GenBank/DDBJ databases">
        <title>Anoxygenic phototrophic Chloroflexota member uses a Type I reaction center.</title>
        <authorList>
            <person name="Tsuji J.M."/>
            <person name="Shaw N.A."/>
            <person name="Nagashima S."/>
            <person name="Venkiteswaran J."/>
            <person name="Schiff S.L."/>
            <person name="Hanada S."/>
            <person name="Tank M."/>
            <person name="Neufeld J.D."/>
        </authorList>
    </citation>
    <scope>NUCLEOTIDE SEQUENCE [LARGE SCALE GENOMIC DNA]</scope>
    <source>
        <strain evidence="2">L227-S17</strain>
    </source>
</reference>
<dbReference type="EMBL" id="JACATZ010000001">
    <property type="protein sequence ID" value="NWJ45988.1"/>
    <property type="molecule type" value="Genomic_DNA"/>
</dbReference>
<dbReference type="CDD" id="cd03441">
    <property type="entry name" value="R_hydratase_like"/>
    <property type="match status" value="1"/>
</dbReference>
<keyword evidence="5" id="KW-1185">Reference proteome</keyword>
<name>A0A8T7LVD4_9CHLR</name>
<evidence type="ECO:0000313" key="3">
    <source>
        <dbReference type="EMBL" id="WJW67849.1"/>
    </source>
</evidence>
<dbReference type="RefSeq" id="WP_341469738.1">
    <property type="nucleotide sequence ID" value="NZ_CP128399.1"/>
</dbReference>
<sequence length="148" mass="16241">MVNRELIGKVLSTYTFEIEKGKIREFVSAIGDPNPIYRSEEAAHAAGYPAIPVPPTFPTVVNIWGNNEGFSIPDALGVPSPRLLHGEEDYTYLAPVYAGDTITSTITLKSVEEKQGNTGKLEIILFEVVHTNQRGEEVLHGHQVVVAR</sequence>
<dbReference type="Proteomes" id="UP001431572">
    <property type="component" value="Chromosome 1"/>
</dbReference>
<evidence type="ECO:0000313" key="5">
    <source>
        <dbReference type="Proteomes" id="UP001431572"/>
    </source>
</evidence>
<dbReference type="AlphaFoldDB" id="A0A8T7LVD4"/>
<dbReference type="SUPFAM" id="SSF54637">
    <property type="entry name" value="Thioesterase/thiol ester dehydrase-isomerase"/>
    <property type="match status" value="1"/>
</dbReference>
<feature type="domain" description="FAS1-like dehydratase" evidence="1">
    <location>
        <begin position="6"/>
        <end position="139"/>
    </location>
</feature>
<dbReference type="InterPro" id="IPR016709">
    <property type="entry name" value="HadA-like"/>
</dbReference>
<reference evidence="3" key="2">
    <citation type="journal article" date="2024" name="Nature">
        <title>Anoxygenic phototroph of the Chloroflexota uses a type I reaction centre.</title>
        <authorList>
            <person name="Tsuji J.M."/>
            <person name="Shaw N.A."/>
            <person name="Nagashima S."/>
            <person name="Venkiteswaran J.J."/>
            <person name="Schiff S.L."/>
            <person name="Watanabe T."/>
            <person name="Fukui M."/>
            <person name="Hanada S."/>
            <person name="Tank M."/>
            <person name="Neufeld J.D."/>
        </authorList>
    </citation>
    <scope>NUCLEOTIDE SEQUENCE</scope>
    <source>
        <strain evidence="3">L227-S17</strain>
    </source>
</reference>
<gene>
    <name evidence="2" type="ORF">HXX08_08935</name>
    <name evidence="3" type="ORF">OZ401_001131</name>
</gene>
<protein>
    <submittedName>
        <fullName evidence="2">MaoC family dehydratase N-terminal domain-containing protein</fullName>
    </submittedName>
</protein>
<dbReference type="EMBL" id="CP128399">
    <property type="protein sequence ID" value="WJW67849.1"/>
    <property type="molecule type" value="Genomic_DNA"/>
</dbReference>
<proteinExistence type="predicted"/>
<dbReference type="InterPro" id="IPR039569">
    <property type="entry name" value="FAS1-like_DH_region"/>
</dbReference>
<evidence type="ECO:0000259" key="1">
    <source>
        <dbReference type="Pfam" id="PF13452"/>
    </source>
</evidence>
<evidence type="ECO:0000313" key="4">
    <source>
        <dbReference type="Proteomes" id="UP000521676"/>
    </source>
</evidence>
<dbReference type="Pfam" id="PF13452">
    <property type="entry name" value="FAS1_DH_region"/>
    <property type="match status" value="1"/>
</dbReference>
<organism evidence="2 4">
    <name type="scientific">Candidatus Chlorohelix allophototropha</name>
    <dbReference type="NCBI Taxonomy" id="3003348"/>
    <lineage>
        <taxon>Bacteria</taxon>
        <taxon>Bacillati</taxon>
        <taxon>Chloroflexota</taxon>
        <taxon>Chloroflexia</taxon>
        <taxon>Candidatus Chloroheliales</taxon>
        <taxon>Candidatus Chloroheliaceae</taxon>
        <taxon>Candidatus Chlorohelix</taxon>
    </lineage>
</organism>
<dbReference type="PIRSF" id="PIRSF018072">
    <property type="entry name" value="UCP018072"/>
    <property type="match status" value="1"/>
</dbReference>
<dbReference type="Proteomes" id="UP000521676">
    <property type="component" value="Unassembled WGS sequence"/>
</dbReference>
<dbReference type="InterPro" id="IPR029069">
    <property type="entry name" value="HotDog_dom_sf"/>
</dbReference>
<evidence type="ECO:0000313" key="2">
    <source>
        <dbReference type="EMBL" id="NWJ45988.1"/>
    </source>
</evidence>
<dbReference type="Gene3D" id="3.10.129.10">
    <property type="entry name" value="Hotdog Thioesterase"/>
    <property type="match status" value="1"/>
</dbReference>
<accession>A0A8T7LVD4</accession>